<evidence type="ECO:0000313" key="6">
    <source>
        <dbReference type="EMBL" id="WOG97758.1"/>
    </source>
</evidence>
<dbReference type="InterPro" id="IPR013083">
    <property type="entry name" value="Znf_RING/FYVE/PHD"/>
</dbReference>
<dbReference type="AlphaFoldDB" id="A0AAF0X035"/>
<keyword evidence="2 4" id="KW-0863">Zinc-finger</keyword>
<gene>
    <name evidence="6" type="ORF">DCAR_0417099</name>
</gene>
<dbReference type="EMBL" id="CP093346">
    <property type="protein sequence ID" value="WOG97758.1"/>
    <property type="molecule type" value="Genomic_DNA"/>
</dbReference>
<dbReference type="PROSITE" id="PS50089">
    <property type="entry name" value="ZF_RING_2"/>
    <property type="match status" value="1"/>
</dbReference>
<keyword evidence="3" id="KW-0862">Zinc</keyword>
<dbReference type="GO" id="GO:0008270">
    <property type="term" value="F:zinc ion binding"/>
    <property type="evidence" value="ECO:0007669"/>
    <property type="project" value="UniProtKB-KW"/>
</dbReference>
<keyword evidence="7" id="KW-1185">Reference proteome</keyword>
<reference evidence="6" key="1">
    <citation type="journal article" date="2016" name="Nat. Genet.">
        <title>A high-quality carrot genome assembly provides new insights into carotenoid accumulation and asterid genome evolution.</title>
        <authorList>
            <person name="Iorizzo M."/>
            <person name="Ellison S."/>
            <person name="Senalik D."/>
            <person name="Zeng P."/>
            <person name="Satapoomin P."/>
            <person name="Huang J."/>
            <person name="Bowman M."/>
            <person name="Iovene M."/>
            <person name="Sanseverino W."/>
            <person name="Cavagnaro P."/>
            <person name="Yildiz M."/>
            <person name="Macko-Podgorni A."/>
            <person name="Moranska E."/>
            <person name="Grzebelus E."/>
            <person name="Grzebelus D."/>
            <person name="Ashrafi H."/>
            <person name="Zheng Z."/>
            <person name="Cheng S."/>
            <person name="Spooner D."/>
            <person name="Van Deynze A."/>
            <person name="Simon P."/>
        </authorList>
    </citation>
    <scope>NUCLEOTIDE SEQUENCE</scope>
    <source>
        <tissue evidence="6">Leaf</tissue>
    </source>
</reference>
<evidence type="ECO:0000256" key="3">
    <source>
        <dbReference type="ARBA" id="ARBA00022833"/>
    </source>
</evidence>
<accession>A0AAF0X035</accession>
<keyword evidence="1" id="KW-0479">Metal-binding</keyword>
<name>A0AAF0X035_DAUCS</name>
<evidence type="ECO:0000259" key="5">
    <source>
        <dbReference type="PROSITE" id="PS50089"/>
    </source>
</evidence>
<feature type="domain" description="RING-type" evidence="5">
    <location>
        <begin position="217"/>
        <end position="252"/>
    </location>
</feature>
<dbReference type="Pfam" id="PF13920">
    <property type="entry name" value="zf-C3HC4_3"/>
    <property type="match status" value="1"/>
</dbReference>
<dbReference type="InterPro" id="IPR001841">
    <property type="entry name" value="Znf_RING"/>
</dbReference>
<evidence type="ECO:0000256" key="2">
    <source>
        <dbReference type="ARBA" id="ARBA00022771"/>
    </source>
</evidence>
<protein>
    <recommendedName>
        <fullName evidence="5">RING-type domain-containing protein</fullName>
    </recommendedName>
</protein>
<dbReference type="PANTHER" id="PTHR42647:SF71">
    <property type="entry name" value="E3 UBIQUITIN-PROTEIN LIGASE BOI"/>
    <property type="match status" value="1"/>
</dbReference>
<proteinExistence type="predicted"/>
<reference evidence="6" key="2">
    <citation type="submission" date="2022-03" db="EMBL/GenBank/DDBJ databases">
        <title>Draft title - Genomic analysis of global carrot germplasm unveils the trajectory of domestication and the origin of high carotenoid orange carrot.</title>
        <authorList>
            <person name="Iorizzo M."/>
            <person name="Ellison S."/>
            <person name="Senalik D."/>
            <person name="Macko-Podgorni A."/>
            <person name="Grzebelus D."/>
            <person name="Bostan H."/>
            <person name="Rolling W."/>
            <person name="Curaba J."/>
            <person name="Simon P."/>
        </authorList>
    </citation>
    <scope>NUCLEOTIDE SEQUENCE</scope>
    <source>
        <tissue evidence="6">Leaf</tissue>
    </source>
</reference>
<sequence>MALPPLPSVTASQDWLMSPHLMGIGDVNIGGAIFSEDQQPYTNPQQQLNHVYDPFISPANQAPPLGLPSSSPTDLSTDFSQFLAYELDRQTTDMEAYLHLQNQRLNAVLREETRQRAVQLEKYAANLVSLIQKKENEVALARQTSMEIEQCMVKTDAEVKSWQKLALEKEAKVAELSYKLKKVEERIQMLNSGALDADSTCGETSQGKSREDLYGKCKVCQAQGSCVVLFPCKHLCCCKSCEALVKFCPVCESLKKASMEIFLG</sequence>
<dbReference type="Proteomes" id="UP000077755">
    <property type="component" value="Chromosome 4"/>
</dbReference>
<dbReference type="GO" id="GO:0004842">
    <property type="term" value="F:ubiquitin-protein transferase activity"/>
    <property type="evidence" value="ECO:0007669"/>
    <property type="project" value="TreeGrafter"/>
</dbReference>
<evidence type="ECO:0000313" key="7">
    <source>
        <dbReference type="Proteomes" id="UP000077755"/>
    </source>
</evidence>
<evidence type="ECO:0000256" key="4">
    <source>
        <dbReference type="PROSITE-ProRule" id="PRU00175"/>
    </source>
</evidence>
<organism evidence="6 7">
    <name type="scientific">Daucus carota subsp. sativus</name>
    <name type="common">Carrot</name>
    <dbReference type="NCBI Taxonomy" id="79200"/>
    <lineage>
        <taxon>Eukaryota</taxon>
        <taxon>Viridiplantae</taxon>
        <taxon>Streptophyta</taxon>
        <taxon>Embryophyta</taxon>
        <taxon>Tracheophyta</taxon>
        <taxon>Spermatophyta</taxon>
        <taxon>Magnoliopsida</taxon>
        <taxon>eudicotyledons</taxon>
        <taxon>Gunneridae</taxon>
        <taxon>Pentapetalae</taxon>
        <taxon>asterids</taxon>
        <taxon>campanulids</taxon>
        <taxon>Apiales</taxon>
        <taxon>Apiaceae</taxon>
        <taxon>Apioideae</taxon>
        <taxon>Scandiceae</taxon>
        <taxon>Daucinae</taxon>
        <taxon>Daucus</taxon>
        <taxon>Daucus sect. Daucus</taxon>
    </lineage>
</organism>
<dbReference type="PANTHER" id="PTHR42647">
    <property type="entry name" value="SBP (S-RIBONUCLEASE BINDING PROTEIN) FAMILY PROTEIN"/>
    <property type="match status" value="1"/>
</dbReference>
<dbReference type="Gene3D" id="3.30.40.10">
    <property type="entry name" value="Zinc/RING finger domain, C3HC4 (zinc finger)"/>
    <property type="match status" value="1"/>
</dbReference>
<evidence type="ECO:0000256" key="1">
    <source>
        <dbReference type="ARBA" id="ARBA00022723"/>
    </source>
</evidence>